<dbReference type="InterPro" id="IPR000014">
    <property type="entry name" value="PAS"/>
</dbReference>
<dbReference type="Gene3D" id="3.30.450.20">
    <property type="entry name" value="PAS domain"/>
    <property type="match status" value="1"/>
</dbReference>
<dbReference type="SMART" id="SM00091">
    <property type="entry name" value="PAS"/>
    <property type="match status" value="1"/>
</dbReference>
<dbReference type="InterPro" id="IPR013767">
    <property type="entry name" value="PAS_fold"/>
</dbReference>
<dbReference type="PANTHER" id="PTHR10649">
    <property type="entry name" value="ARYL HYDROCARBON RECEPTOR"/>
    <property type="match status" value="1"/>
</dbReference>
<comment type="subcellular location">
    <subcellularLocation>
        <location evidence="1">Nucleus</location>
    </subcellularLocation>
</comment>
<dbReference type="SUPFAM" id="SSF55785">
    <property type="entry name" value="PYP-like sensor domain (PAS domain)"/>
    <property type="match status" value="1"/>
</dbReference>
<name>A0AAW0P1E4_9GOBI</name>
<keyword evidence="5" id="KW-0539">Nucleus</keyword>
<dbReference type="EMBL" id="JBBPFD010000009">
    <property type="protein sequence ID" value="KAK7913708.1"/>
    <property type="molecule type" value="Genomic_DNA"/>
</dbReference>
<dbReference type="InterPro" id="IPR039091">
    <property type="entry name" value="AHR/AHRR"/>
</dbReference>
<comment type="caution">
    <text evidence="9">The sequence shown here is derived from an EMBL/GenBank/DDBJ whole genome shotgun (WGS) entry which is preliminary data.</text>
</comment>
<evidence type="ECO:0000256" key="5">
    <source>
        <dbReference type="ARBA" id="ARBA00023242"/>
    </source>
</evidence>
<feature type="domain" description="BHLH" evidence="8">
    <location>
        <begin position="26"/>
        <end position="79"/>
    </location>
</feature>
<dbReference type="Gene3D" id="4.10.280.10">
    <property type="entry name" value="Helix-loop-helix DNA-binding domain"/>
    <property type="match status" value="1"/>
</dbReference>
<evidence type="ECO:0000256" key="1">
    <source>
        <dbReference type="ARBA" id="ARBA00004123"/>
    </source>
</evidence>
<evidence type="ECO:0000256" key="2">
    <source>
        <dbReference type="ARBA" id="ARBA00023015"/>
    </source>
</evidence>
<dbReference type="GO" id="GO:0004879">
    <property type="term" value="F:nuclear receptor activity"/>
    <property type="evidence" value="ECO:0007669"/>
    <property type="project" value="TreeGrafter"/>
</dbReference>
<evidence type="ECO:0000259" key="7">
    <source>
        <dbReference type="PROSITE" id="PS50112"/>
    </source>
</evidence>
<sequence>MLGNPGTYANKKRKKPVLKQKKASDGNDVVKSNPSKRHRDRLNGELDRLTELLPFPEDVRSRLDKLSVLRLSVGYLRVKSYFKATMKNGNNNSMLPGVNGQNRNSDLMMSGLNGQNNNSVDLTSFSEGDLLLQALNGFVIVVTADGLVFYASPTIKDYLGFQQSDVVHQSVYELIHTDDRSMFRQQLHFALNPDETSDGASLKEGVDYSPTISLQKTPLFWREALCAGFAAFSITPLVFWL</sequence>
<dbReference type="Proteomes" id="UP001460270">
    <property type="component" value="Unassembled WGS sequence"/>
</dbReference>
<evidence type="ECO:0000259" key="8">
    <source>
        <dbReference type="PROSITE" id="PS50888"/>
    </source>
</evidence>
<evidence type="ECO:0000256" key="4">
    <source>
        <dbReference type="ARBA" id="ARBA00023163"/>
    </source>
</evidence>
<evidence type="ECO:0000256" key="3">
    <source>
        <dbReference type="ARBA" id="ARBA00023125"/>
    </source>
</evidence>
<dbReference type="InterPro" id="IPR035965">
    <property type="entry name" value="PAS-like_dom_sf"/>
</dbReference>
<evidence type="ECO:0000256" key="6">
    <source>
        <dbReference type="SAM" id="MobiDB-lite"/>
    </source>
</evidence>
<reference evidence="10" key="1">
    <citation type="submission" date="2024-04" db="EMBL/GenBank/DDBJ databases">
        <title>Salinicola lusitanus LLJ914,a marine bacterium isolated from the Okinawa Trough.</title>
        <authorList>
            <person name="Li J."/>
        </authorList>
    </citation>
    <scope>NUCLEOTIDE SEQUENCE [LARGE SCALE GENOMIC DNA]</scope>
</reference>
<dbReference type="InterPro" id="IPR036638">
    <property type="entry name" value="HLH_DNA-bd_sf"/>
</dbReference>
<evidence type="ECO:0000313" key="10">
    <source>
        <dbReference type="Proteomes" id="UP001460270"/>
    </source>
</evidence>
<dbReference type="CDD" id="cd00130">
    <property type="entry name" value="PAS"/>
    <property type="match status" value="1"/>
</dbReference>
<dbReference type="PANTHER" id="PTHR10649:SF17">
    <property type="entry name" value="ARYL HYDROCARBON RECEPTOR 2"/>
    <property type="match status" value="1"/>
</dbReference>
<dbReference type="FunFam" id="4.10.280.10:FF:000024">
    <property type="entry name" value="Aryl hydrocarbon receptor 2"/>
    <property type="match status" value="1"/>
</dbReference>
<dbReference type="GO" id="GO:0000976">
    <property type="term" value="F:transcription cis-regulatory region binding"/>
    <property type="evidence" value="ECO:0007669"/>
    <property type="project" value="TreeGrafter"/>
</dbReference>
<dbReference type="PROSITE" id="PS50112">
    <property type="entry name" value="PAS"/>
    <property type="match status" value="1"/>
</dbReference>
<accession>A0AAW0P1E4</accession>
<keyword evidence="10" id="KW-1185">Reference proteome</keyword>
<evidence type="ECO:0008006" key="11">
    <source>
        <dbReference type="Google" id="ProtNLM"/>
    </source>
</evidence>
<dbReference type="Pfam" id="PF00010">
    <property type="entry name" value="HLH"/>
    <property type="match status" value="1"/>
</dbReference>
<keyword evidence="4" id="KW-0804">Transcription</keyword>
<protein>
    <recommendedName>
        <fullName evidence="11">Aryl hydrocarbon receptor</fullName>
    </recommendedName>
</protein>
<feature type="region of interest" description="Disordered" evidence="6">
    <location>
        <begin position="1"/>
        <end position="43"/>
    </location>
</feature>
<dbReference type="GO" id="GO:0034751">
    <property type="term" value="C:aryl hydrocarbon receptor complex"/>
    <property type="evidence" value="ECO:0007669"/>
    <property type="project" value="TreeGrafter"/>
</dbReference>
<dbReference type="AlphaFoldDB" id="A0AAW0P1E4"/>
<keyword evidence="3" id="KW-0238">DNA-binding</keyword>
<feature type="domain" description="PAS" evidence="7">
    <location>
        <begin position="131"/>
        <end position="194"/>
    </location>
</feature>
<keyword evidence="2" id="KW-0805">Transcription regulation</keyword>
<organism evidence="9 10">
    <name type="scientific">Mugilogobius chulae</name>
    <name type="common">yellowstripe goby</name>
    <dbReference type="NCBI Taxonomy" id="88201"/>
    <lineage>
        <taxon>Eukaryota</taxon>
        <taxon>Metazoa</taxon>
        <taxon>Chordata</taxon>
        <taxon>Craniata</taxon>
        <taxon>Vertebrata</taxon>
        <taxon>Euteleostomi</taxon>
        <taxon>Actinopterygii</taxon>
        <taxon>Neopterygii</taxon>
        <taxon>Teleostei</taxon>
        <taxon>Neoteleostei</taxon>
        <taxon>Acanthomorphata</taxon>
        <taxon>Gobiaria</taxon>
        <taxon>Gobiiformes</taxon>
        <taxon>Gobioidei</taxon>
        <taxon>Gobiidae</taxon>
        <taxon>Gobionellinae</taxon>
        <taxon>Mugilogobius</taxon>
    </lineage>
</organism>
<proteinExistence type="predicted"/>
<feature type="compositionally biased region" description="Basic residues" evidence="6">
    <location>
        <begin position="10"/>
        <end position="21"/>
    </location>
</feature>
<dbReference type="GO" id="GO:0046983">
    <property type="term" value="F:protein dimerization activity"/>
    <property type="evidence" value="ECO:0007669"/>
    <property type="project" value="InterPro"/>
</dbReference>
<dbReference type="Pfam" id="PF00989">
    <property type="entry name" value="PAS"/>
    <property type="match status" value="1"/>
</dbReference>
<gene>
    <name evidence="9" type="ORF">WMY93_013919</name>
</gene>
<dbReference type="SMART" id="SM00353">
    <property type="entry name" value="HLH"/>
    <property type="match status" value="1"/>
</dbReference>
<dbReference type="CDD" id="cd19696">
    <property type="entry name" value="bHLH-PAS_AhR_like"/>
    <property type="match status" value="1"/>
</dbReference>
<dbReference type="PROSITE" id="PS50888">
    <property type="entry name" value="BHLH"/>
    <property type="match status" value="1"/>
</dbReference>
<dbReference type="GO" id="GO:0006805">
    <property type="term" value="P:xenobiotic metabolic process"/>
    <property type="evidence" value="ECO:0007669"/>
    <property type="project" value="InterPro"/>
</dbReference>
<dbReference type="GO" id="GO:0005634">
    <property type="term" value="C:nucleus"/>
    <property type="evidence" value="ECO:0007669"/>
    <property type="project" value="UniProtKB-SubCell"/>
</dbReference>
<evidence type="ECO:0000313" key="9">
    <source>
        <dbReference type="EMBL" id="KAK7913708.1"/>
    </source>
</evidence>
<dbReference type="SUPFAM" id="SSF47459">
    <property type="entry name" value="HLH, helix-loop-helix DNA-binding domain"/>
    <property type="match status" value="1"/>
</dbReference>
<dbReference type="InterPro" id="IPR011598">
    <property type="entry name" value="bHLH_dom"/>
</dbReference>